<keyword evidence="4" id="KW-0503">Monooxygenase</keyword>
<dbReference type="GO" id="GO:0020037">
    <property type="term" value="F:heme binding"/>
    <property type="evidence" value="ECO:0007669"/>
    <property type="project" value="InterPro"/>
</dbReference>
<dbReference type="GO" id="GO:0016705">
    <property type="term" value="F:oxidoreductase activity, acting on paired donors, with incorporation or reduction of molecular oxygen"/>
    <property type="evidence" value="ECO:0007669"/>
    <property type="project" value="InterPro"/>
</dbReference>
<proteinExistence type="inferred from homology"/>
<sequence>MEPLTPPEPSGYPTRFGHLPRWAQGGLGLLEEGAALGPVFGLRLGWPTVVGYSPAWNRLVLSDLETFRSRGSLSAFTPYLAGGIITTDPPQHRPQRQRLDPGFHAKAVAGLRERLLEALAPLSPPGTFEARAWASKVALTALNLLYFDGRFPLRALAHFLAPLDHPFPAPLLPRPLRFAQARRRILRLQTEGHGMAAHLPLEEVRVGLAAGYDTTAHTLAWAAWHAARYPEWHTPQGHSLLIKETLRLYPPGFVGSRRAAQGFEFGPHRFAKGSLVLYSPYLTHRDPRLWPRPLEFDPSRFTGRIPAWGYLPFGAGERTCLGMHFAHLVLEAALALLGPLEALHGDPAPRPLLTLAPRGALWLQSLGPRKG</sequence>
<keyword evidence="6" id="KW-1185">Reference proteome</keyword>
<comment type="caution">
    <text evidence="5">The sequence shown here is derived from an EMBL/GenBank/DDBJ whole genome shotgun (WGS) entry which is preliminary data.</text>
</comment>
<dbReference type="PANTHER" id="PTHR24305">
    <property type="entry name" value="CYTOCHROME P450"/>
    <property type="match status" value="1"/>
</dbReference>
<dbReference type="OrthoDB" id="7376058at2"/>
<evidence type="ECO:0000313" key="6">
    <source>
        <dbReference type="Proteomes" id="UP000266178"/>
    </source>
</evidence>
<name>A0A399F758_9DEIN</name>
<evidence type="ECO:0000256" key="3">
    <source>
        <dbReference type="PIRSR" id="PIRSR602401-1"/>
    </source>
</evidence>
<evidence type="ECO:0000256" key="2">
    <source>
        <dbReference type="ARBA" id="ARBA00010617"/>
    </source>
</evidence>
<feature type="binding site" description="axial binding residue" evidence="3">
    <location>
        <position position="320"/>
    </location>
    <ligand>
        <name>heme</name>
        <dbReference type="ChEBI" id="CHEBI:30413"/>
    </ligand>
    <ligandPart>
        <name>Fe</name>
        <dbReference type="ChEBI" id="CHEBI:18248"/>
    </ligandPart>
</feature>
<dbReference type="InterPro" id="IPR050121">
    <property type="entry name" value="Cytochrome_P450_monoxygenase"/>
</dbReference>
<dbReference type="PRINTS" id="PR00385">
    <property type="entry name" value="P450"/>
</dbReference>
<keyword evidence="3 4" id="KW-0408">Iron</keyword>
<dbReference type="GO" id="GO:0004497">
    <property type="term" value="F:monooxygenase activity"/>
    <property type="evidence" value="ECO:0007669"/>
    <property type="project" value="UniProtKB-KW"/>
</dbReference>
<reference evidence="5 6" key="1">
    <citation type="submission" date="2018-08" db="EMBL/GenBank/DDBJ databases">
        <title>Meiothermus granaticius genome AF-68 sequencing project.</title>
        <authorList>
            <person name="Da Costa M.S."/>
            <person name="Albuquerque L."/>
            <person name="Raposo P."/>
            <person name="Froufe H.J.C."/>
            <person name="Barroso C.S."/>
            <person name="Egas C."/>
        </authorList>
    </citation>
    <scope>NUCLEOTIDE SEQUENCE [LARGE SCALE GENOMIC DNA]</scope>
    <source>
        <strain evidence="5 6">AF-68</strain>
    </source>
</reference>
<dbReference type="SUPFAM" id="SSF48264">
    <property type="entry name" value="Cytochrome P450"/>
    <property type="match status" value="1"/>
</dbReference>
<keyword evidence="4 5" id="KW-0560">Oxidoreductase</keyword>
<comment type="cofactor">
    <cofactor evidence="1 3">
        <name>heme</name>
        <dbReference type="ChEBI" id="CHEBI:30413"/>
    </cofactor>
</comment>
<dbReference type="Gene3D" id="1.10.630.10">
    <property type="entry name" value="Cytochrome P450"/>
    <property type="match status" value="1"/>
</dbReference>
<dbReference type="PRINTS" id="PR00463">
    <property type="entry name" value="EP450I"/>
</dbReference>
<gene>
    <name evidence="5" type="ORF">Mgrana_01525</name>
</gene>
<dbReference type="InterPro" id="IPR017972">
    <property type="entry name" value="Cyt_P450_CS"/>
</dbReference>
<dbReference type="Pfam" id="PF00067">
    <property type="entry name" value="p450"/>
    <property type="match status" value="1"/>
</dbReference>
<comment type="similarity">
    <text evidence="2 4">Belongs to the cytochrome P450 family.</text>
</comment>
<dbReference type="PANTHER" id="PTHR24305:SF166">
    <property type="entry name" value="CYTOCHROME P450 12A4, MITOCHONDRIAL-RELATED"/>
    <property type="match status" value="1"/>
</dbReference>
<dbReference type="InterPro" id="IPR036396">
    <property type="entry name" value="Cyt_P450_sf"/>
</dbReference>
<dbReference type="GO" id="GO:0005506">
    <property type="term" value="F:iron ion binding"/>
    <property type="evidence" value="ECO:0007669"/>
    <property type="project" value="InterPro"/>
</dbReference>
<keyword evidence="3 4" id="KW-0349">Heme</keyword>
<dbReference type="AlphaFoldDB" id="A0A399F758"/>
<protein>
    <submittedName>
        <fullName evidence="5">Cytochrome P450 139</fullName>
        <ecNumber evidence="5">1.14.-.-</ecNumber>
    </submittedName>
</protein>
<dbReference type="EC" id="1.14.-.-" evidence="5"/>
<dbReference type="InterPro" id="IPR001128">
    <property type="entry name" value="Cyt_P450"/>
</dbReference>
<accession>A0A399F758</accession>
<evidence type="ECO:0000313" key="5">
    <source>
        <dbReference type="EMBL" id="RIH92494.1"/>
    </source>
</evidence>
<evidence type="ECO:0000256" key="1">
    <source>
        <dbReference type="ARBA" id="ARBA00001971"/>
    </source>
</evidence>
<dbReference type="RefSeq" id="WP_119357023.1">
    <property type="nucleotide sequence ID" value="NZ_BJXM01000008.1"/>
</dbReference>
<dbReference type="PROSITE" id="PS00086">
    <property type="entry name" value="CYTOCHROME_P450"/>
    <property type="match status" value="1"/>
</dbReference>
<dbReference type="Proteomes" id="UP000266178">
    <property type="component" value="Unassembled WGS sequence"/>
</dbReference>
<organism evidence="5 6">
    <name type="scientific">Meiothermus granaticius NBRC 107808</name>
    <dbReference type="NCBI Taxonomy" id="1227551"/>
    <lineage>
        <taxon>Bacteria</taxon>
        <taxon>Thermotogati</taxon>
        <taxon>Deinococcota</taxon>
        <taxon>Deinococci</taxon>
        <taxon>Thermales</taxon>
        <taxon>Thermaceae</taxon>
        <taxon>Meiothermus</taxon>
    </lineage>
</organism>
<keyword evidence="3 4" id="KW-0479">Metal-binding</keyword>
<dbReference type="EMBL" id="QWLB01000018">
    <property type="protein sequence ID" value="RIH92494.1"/>
    <property type="molecule type" value="Genomic_DNA"/>
</dbReference>
<evidence type="ECO:0000256" key="4">
    <source>
        <dbReference type="RuleBase" id="RU000461"/>
    </source>
</evidence>
<dbReference type="InterPro" id="IPR002401">
    <property type="entry name" value="Cyt_P450_E_grp-I"/>
</dbReference>